<dbReference type="PANTHER" id="PTHR33269">
    <property type="entry name" value="NADH-UBIQUINONE OXIDOREDUCTASE CHAIN 6"/>
    <property type="match status" value="1"/>
</dbReference>
<keyword evidence="2" id="KW-0472">Membrane</keyword>
<feature type="transmembrane region" description="Helical" evidence="2">
    <location>
        <begin position="143"/>
        <end position="166"/>
    </location>
</feature>
<name>H5SA70_9CHLR</name>
<reference evidence="3" key="1">
    <citation type="journal article" date="2005" name="Environ. Microbiol.">
        <title>Genetic and functional properties of uncultivated thermophilic crenarchaeotes from a subsurface gold mine as revealed by analysis of genome fragments.</title>
        <authorList>
            <person name="Nunoura T."/>
            <person name="Hirayama H."/>
            <person name="Takami H."/>
            <person name="Oida H."/>
            <person name="Nishi S."/>
            <person name="Shimamura S."/>
            <person name="Suzuki Y."/>
            <person name="Inagaki F."/>
            <person name="Takai K."/>
            <person name="Nealson K.H."/>
            <person name="Horikoshi K."/>
        </authorList>
    </citation>
    <scope>NUCLEOTIDE SEQUENCE</scope>
</reference>
<dbReference type="Gene3D" id="1.20.120.1200">
    <property type="entry name" value="NADH-ubiquinone/plastoquinone oxidoreductase chain 6, subunit NuoJ"/>
    <property type="match status" value="1"/>
</dbReference>
<dbReference type="EC" id="7.1.1.-" evidence="2"/>
<comment type="function">
    <text evidence="2">NDH-1 shuttles electrons from NADH, via FMN and iron-sulfur (Fe-S) centers, to quinones in the respiratory chain. Couples the redox reaction to proton translocation (for every two electrons transferred, four hydrogen ions are translocated across the cytoplasmic membrane), and thus conserves the redox energy in a proton gradient.</text>
</comment>
<keyword evidence="2" id="KW-0812">Transmembrane</keyword>
<feature type="transmembrane region" description="Helical" evidence="2">
    <location>
        <begin position="31"/>
        <end position="49"/>
    </location>
</feature>
<feature type="transmembrane region" description="Helical" evidence="2">
    <location>
        <begin position="6"/>
        <end position="24"/>
    </location>
</feature>
<keyword evidence="2" id="KW-1003">Cell membrane</keyword>
<dbReference type="EMBL" id="AP011646">
    <property type="protein sequence ID" value="BAL53056.1"/>
    <property type="molecule type" value="Genomic_DNA"/>
</dbReference>
<keyword evidence="2" id="KW-0520">NAD</keyword>
<dbReference type="GO" id="GO:0048038">
    <property type="term" value="F:quinone binding"/>
    <property type="evidence" value="ECO:0007669"/>
    <property type="project" value="UniProtKB-UniRule"/>
</dbReference>
<comment type="subcellular location">
    <subcellularLocation>
        <location evidence="2">Cell membrane</location>
        <topology evidence="2">Multi-pass membrane protein</topology>
    </subcellularLocation>
</comment>
<comment type="similarity">
    <text evidence="1 2">Belongs to the complex I subunit 6 family.</text>
</comment>
<dbReference type="GO" id="GO:0005886">
    <property type="term" value="C:plasma membrane"/>
    <property type="evidence" value="ECO:0007669"/>
    <property type="project" value="UniProtKB-SubCell"/>
</dbReference>
<sequence>MTLAQLFFLLVALMMLFSALKVVTTRNLIHAALWLVVTLFGVAVLFAMLDAGFLAVVQVMVYIGAIAILFIFAVMLTRREMNEKTAPLNPNWPVSALIALAVFGGLIWLLRGWQELPQGAAALPAGTDALRALGEALVSPQAFALPFEVASVLLVAALIGAVYVAYGRK</sequence>
<feature type="transmembrane region" description="Helical" evidence="2">
    <location>
        <begin position="55"/>
        <end position="76"/>
    </location>
</feature>
<dbReference type="PANTHER" id="PTHR33269:SF17">
    <property type="entry name" value="NADH-UBIQUINONE OXIDOREDUCTASE CHAIN 6"/>
    <property type="match status" value="1"/>
</dbReference>
<reference evidence="3" key="2">
    <citation type="journal article" date="2012" name="PLoS ONE">
        <title>A Deeply Branching Thermophilic Bacterium with an Ancient Acetyl-CoA Pathway Dominates a Subsurface Ecosystem.</title>
        <authorList>
            <person name="Takami H."/>
            <person name="Noguchi H."/>
            <person name="Takaki Y."/>
            <person name="Uchiyama I."/>
            <person name="Toyoda A."/>
            <person name="Nishi S."/>
            <person name="Chee G.-J."/>
            <person name="Arai W."/>
            <person name="Nunoura T."/>
            <person name="Itoh T."/>
            <person name="Hattori M."/>
            <person name="Takai K."/>
        </authorList>
    </citation>
    <scope>NUCLEOTIDE SEQUENCE</scope>
</reference>
<proteinExistence type="inferred from homology"/>
<evidence type="ECO:0000256" key="2">
    <source>
        <dbReference type="RuleBase" id="RU004429"/>
    </source>
</evidence>
<comment type="catalytic activity">
    <reaction evidence="2">
        <text>a quinone + NADH + 5 H(+)(in) = a quinol + NAD(+) + 4 H(+)(out)</text>
        <dbReference type="Rhea" id="RHEA:57888"/>
        <dbReference type="ChEBI" id="CHEBI:15378"/>
        <dbReference type="ChEBI" id="CHEBI:24646"/>
        <dbReference type="ChEBI" id="CHEBI:57540"/>
        <dbReference type="ChEBI" id="CHEBI:57945"/>
        <dbReference type="ChEBI" id="CHEBI:132124"/>
    </reaction>
</comment>
<protein>
    <recommendedName>
        <fullName evidence="2">NADH-quinone oxidoreductase subunit J</fullName>
        <ecNumber evidence="2">7.1.1.-</ecNumber>
    </recommendedName>
</protein>
<evidence type="ECO:0000313" key="3">
    <source>
        <dbReference type="EMBL" id="BAL53056.1"/>
    </source>
</evidence>
<gene>
    <name evidence="3" type="ORF">HGMM_F04B01C31</name>
</gene>
<dbReference type="AlphaFoldDB" id="H5SA70"/>
<dbReference type="GO" id="GO:0008137">
    <property type="term" value="F:NADH dehydrogenase (ubiquinone) activity"/>
    <property type="evidence" value="ECO:0007669"/>
    <property type="project" value="UniProtKB-UniRule"/>
</dbReference>
<dbReference type="InterPro" id="IPR042106">
    <property type="entry name" value="Nuo/plastoQ_OxRdtase_6_NuoJ"/>
</dbReference>
<keyword evidence="2" id="KW-1133">Transmembrane helix</keyword>
<keyword evidence="2" id="KW-0874">Quinone</keyword>
<evidence type="ECO:0000256" key="1">
    <source>
        <dbReference type="ARBA" id="ARBA00005698"/>
    </source>
</evidence>
<accession>H5SA70</accession>
<dbReference type="Pfam" id="PF00499">
    <property type="entry name" value="Oxidored_q3"/>
    <property type="match status" value="1"/>
</dbReference>
<dbReference type="InterPro" id="IPR001457">
    <property type="entry name" value="NADH_UbQ/plastoQ_OxRdtase_su6"/>
</dbReference>
<organism evidence="3">
    <name type="scientific">uncultured Chloroflexota bacterium</name>
    <dbReference type="NCBI Taxonomy" id="166587"/>
    <lineage>
        <taxon>Bacteria</taxon>
        <taxon>Bacillati</taxon>
        <taxon>Chloroflexota</taxon>
        <taxon>environmental samples</taxon>
    </lineage>
</organism>
<feature type="transmembrane region" description="Helical" evidence="2">
    <location>
        <begin position="88"/>
        <end position="110"/>
    </location>
</feature>